<dbReference type="SUPFAM" id="SSF53448">
    <property type="entry name" value="Nucleotide-diphospho-sugar transferases"/>
    <property type="match status" value="1"/>
</dbReference>
<evidence type="ECO:0000313" key="4">
    <source>
        <dbReference type="Proteomes" id="UP000284794"/>
    </source>
</evidence>
<reference evidence="3 4" key="1">
    <citation type="submission" date="2018-08" db="EMBL/GenBank/DDBJ databases">
        <title>A genome reference for cultivated species of the human gut microbiota.</title>
        <authorList>
            <person name="Zou Y."/>
            <person name="Xue W."/>
            <person name="Luo G."/>
        </authorList>
    </citation>
    <scope>NUCLEOTIDE SEQUENCE [LARGE SCALE GENOMIC DNA]</scope>
    <source>
        <strain evidence="3 4">AM32-2AC</strain>
    </source>
</reference>
<evidence type="ECO:0000256" key="2">
    <source>
        <dbReference type="ARBA" id="ARBA00022695"/>
    </source>
</evidence>
<name>A0A414DGN8_9FIRM</name>
<sequence>MNYAIILSGGTGTRLGNARPKQYITVANKPVIMYSIEKFERNTNVDKIIIVASDEWKDFIDQLMSEYVITKYIGTALAGKSRQHSILSGLEYAKEHGSDDNDIIVVHDAARPCVSDNIINNCINILDEADGAMPVISVKDTVYMSKDGEYIDTLLNRDNIYAGQAPESFRFGKYYKANTTLTEEQLLSTRGSSEVAYKAGMKVKLFNGEETNYKITTIDDLYKFEKECMNL</sequence>
<comment type="caution">
    <text evidence="3">The sequence shown here is derived from an EMBL/GenBank/DDBJ whole genome shotgun (WGS) entry which is preliminary data.</text>
</comment>
<dbReference type="PANTHER" id="PTHR32125">
    <property type="entry name" value="2-C-METHYL-D-ERYTHRITOL 4-PHOSPHATE CYTIDYLYLTRANSFERASE, CHLOROPLASTIC"/>
    <property type="match status" value="1"/>
</dbReference>
<dbReference type="InterPro" id="IPR029044">
    <property type="entry name" value="Nucleotide-diphossugar_trans"/>
</dbReference>
<dbReference type="Proteomes" id="UP000284794">
    <property type="component" value="Unassembled WGS sequence"/>
</dbReference>
<accession>A0A414DGN8</accession>
<dbReference type="GO" id="GO:0008299">
    <property type="term" value="P:isoprenoid biosynthetic process"/>
    <property type="evidence" value="ECO:0007669"/>
    <property type="project" value="InterPro"/>
</dbReference>
<dbReference type="InterPro" id="IPR018294">
    <property type="entry name" value="ISPD_synthase_CS"/>
</dbReference>
<dbReference type="EMBL" id="QSIS01000004">
    <property type="protein sequence ID" value="RHD09851.1"/>
    <property type="molecule type" value="Genomic_DNA"/>
</dbReference>
<dbReference type="Gene3D" id="3.90.550.10">
    <property type="entry name" value="Spore Coat Polysaccharide Biosynthesis Protein SpsA, Chain A"/>
    <property type="match status" value="1"/>
</dbReference>
<proteinExistence type="predicted"/>
<dbReference type="NCBIfam" id="NF001183">
    <property type="entry name" value="PRK00155.1-3"/>
    <property type="match status" value="1"/>
</dbReference>
<dbReference type="AlphaFoldDB" id="A0A414DGN8"/>
<keyword evidence="1 3" id="KW-0808">Transferase</keyword>
<dbReference type="FunFam" id="3.90.550.10:FF:000003">
    <property type="entry name" value="2-C-methyl-D-erythritol 4-phosphate cytidylyltransferase"/>
    <property type="match status" value="1"/>
</dbReference>
<protein>
    <submittedName>
        <fullName evidence="3">2-C-methyl-D-erythritol 4-phosphate cytidylyltransferase</fullName>
    </submittedName>
</protein>
<evidence type="ECO:0000313" key="3">
    <source>
        <dbReference type="EMBL" id="RHD09851.1"/>
    </source>
</evidence>
<keyword evidence="2 3" id="KW-0548">Nucleotidyltransferase</keyword>
<dbReference type="Pfam" id="PF01128">
    <property type="entry name" value="IspD"/>
    <property type="match status" value="1"/>
</dbReference>
<gene>
    <name evidence="3" type="ORF">DW811_04885</name>
</gene>
<dbReference type="GO" id="GO:0050518">
    <property type="term" value="F:2-C-methyl-D-erythritol 4-phosphate cytidylyltransferase activity"/>
    <property type="evidence" value="ECO:0007669"/>
    <property type="project" value="UniProtKB-ARBA"/>
</dbReference>
<dbReference type="PANTHER" id="PTHR32125:SF8">
    <property type="entry name" value="RIBITOL-5-PHOSPHATE CYTIDYLYLTRANSFERASE"/>
    <property type="match status" value="1"/>
</dbReference>
<dbReference type="InterPro" id="IPR050088">
    <property type="entry name" value="IspD/TarI_cytidylyltransf_bact"/>
</dbReference>
<dbReference type="RefSeq" id="WP_118009087.1">
    <property type="nucleotide sequence ID" value="NZ_DAWDTH010000021.1"/>
</dbReference>
<dbReference type="PROSITE" id="PS01295">
    <property type="entry name" value="ISPD"/>
    <property type="match status" value="1"/>
</dbReference>
<evidence type="ECO:0000256" key="1">
    <source>
        <dbReference type="ARBA" id="ARBA00022679"/>
    </source>
</evidence>
<dbReference type="InterPro" id="IPR034683">
    <property type="entry name" value="IspD/TarI"/>
</dbReference>
<organism evidence="3 4">
    <name type="scientific">Lachnospira eligens</name>
    <dbReference type="NCBI Taxonomy" id="39485"/>
    <lineage>
        <taxon>Bacteria</taxon>
        <taxon>Bacillati</taxon>
        <taxon>Bacillota</taxon>
        <taxon>Clostridia</taxon>
        <taxon>Lachnospirales</taxon>
        <taxon>Lachnospiraceae</taxon>
        <taxon>Lachnospira</taxon>
    </lineage>
</organism>
<dbReference type="CDD" id="cd02516">
    <property type="entry name" value="CDP-ME_synthetase"/>
    <property type="match status" value="1"/>
</dbReference>